<evidence type="ECO:0008006" key="5">
    <source>
        <dbReference type="Google" id="ProtNLM"/>
    </source>
</evidence>
<gene>
    <name evidence="3" type="ORF">SAMN06265222_102320</name>
</gene>
<protein>
    <recommendedName>
        <fullName evidence="5">Transmembrane protein</fullName>
    </recommendedName>
</protein>
<dbReference type="EMBL" id="FXUG01000002">
    <property type="protein sequence ID" value="SMP47590.1"/>
    <property type="molecule type" value="Genomic_DNA"/>
</dbReference>
<dbReference type="Proteomes" id="UP001158067">
    <property type="component" value="Unassembled WGS sequence"/>
</dbReference>
<feature type="transmembrane region" description="Helical" evidence="2">
    <location>
        <begin position="424"/>
        <end position="441"/>
    </location>
</feature>
<keyword evidence="2" id="KW-1133">Transmembrane helix</keyword>
<keyword evidence="2" id="KW-0472">Membrane</keyword>
<keyword evidence="4" id="KW-1185">Reference proteome</keyword>
<evidence type="ECO:0000313" key="4">
    <source>
        <dbReference type="Proteomes" id="UP001158067"/>
    </source>
</evidence>
<dbReference type="RefSeq" id="WP_283431638.1">
    <property type="nucleotide sequence ID" value="NZ_FXUG01000002.1"/>
</dbReference>
<feature type="transmembrane region" description="Helical" evidence="2">
    <location>
        <begin position="827"/>
        <end position="846"/>
    </location>
</feature>
<evidence type="ECO:0000256" key="1">
    <source>
        <dbReference type="SAM" id="MobiDB-lite"/>
    </source>
</evidence>
<keyword evidence="2" id="KW-0812">Transmembrane</keyword>
<sequence length="862" mass="93614">MRIPSQLHRDPLYRRNGKVGTGATAVPPDQSWRRVVRLGVVLALVLVLMRQAAKPVVYEVFFPAQAQSVVSERSPNLGAHTSEGPLTTVEPPSSDQGLSSGQGTSVLTATPFVLDVDQQAAADQQTSSWTTQQATDFLANWLSGNPADAALPPLPADSTETTESNTQPATVYLALACRQHLIMASKDGTVWRSADGPALSATLAMHDPAGSRFHLLRSATPSGQVAGVLPLLQQPEVYRGRSVIAEGDVVRIEQVVASDNPFGLDHYWNLWLKPKDASSRPWLVVVAQLPQEMKGLIPSAAETPTGGEHTALSSWEVKSPFPTVTIHGEFLKRLTYQSAAGPELTPVVAGHVEFIQANGNPAISVSQGSAQRHDDAAPDPKPSMVWIVMAAIGIGGIFSAWVMWRTASLNRQLRKRRSKRPVTLEAGLLAVLCCFPANAFAESILDLLPGFDQSNLQAITWPVDAEPIDVSGLSQLHWDDASLAKLIYRLNRLSDNILQQRQSTSATGSGPHAEIGDAIEIDGVITELKSMPVPDELNDMLELHDLQLAKLKLDDNDFTIVAFEALPVELEIGDRLTGTGALIGQYPEIDVRVAGRLHWNPARPMSPAGDFLSASGVDLSRLPEVAKLDRQSISANDSPVFFPAIGAARRVSLNRESSEVQRLRASVVDASPVDLLKSPSQFTGQWIRLRVETVRATRVAVESTERRMQIGGDEYYQIDAIGDLGNVQLKLEVPDGDPVVMENRYPVTIVTATLPEFLRDAQDDSLVTTKTIMVQVEGFFYRLWSYDSDLMTAHGGKQFAPLIVAGVIEDLSPKSTDPIGVNSIGRVAAFGVIFGIIAVIAFGWITRRGDRASRERRYRSDL</sequence>
<feature type="transmembrane region" description="Helical" evidence="2">
    <location>
        <begin position="384"/>
        <end position="404"/>
    </location>
</feature>
<reference evidence="3 4" key="1">
    <citation type="submission" date="2017-05" db="EMBL/GenBank/DDBJ databases">
        <authorList>
            <person name="Varghese N."/>
            <person name="Submissions S."/>
        </authorList>
    </citation>
    <scope>NUCLEOTIDE SEQUENCE [LARGE SCALE GENOMIC DNA]</scope>
    <source>
        <strain evidence="3 4">DSM 25457</strain>
    </source>
</reference>
<comment type="caution">
    <text evidence="3">The sequence shown here is derived from an EMBL/GenBank/DDBJ whole genome shotgun (WGS) entry which is preliminary data.</text>
</comment>
<feature type="compositionally biased region" description="Polar residues" evidence="1">
    <location>
        <begin position="90"/>
        <end position="102"/>
    </location>
</feature>
<name>A0ABY1PVS8_9BACT</name>
<feature type="region of interest" description="Disordered" evidence="1">
    <location>
        <begin position="72"/>
        <end position="102"/>
    </location>
</feature>
<evidence type="ECO:0000313" key="3">
    <source>
        <dbReference type="EMBL" id="SMP47590.1"/>
    </source>
</evidence>
<feature type="region of interest" description="Disordered" evidence="1">
    <location>
        <begin position="1"/>
        <end position="25"/>
    </location>
</feature>
<organism evidence="3 4">
    <name type="scientific">Neorhodopirellula lusitana</name>
    <dbReference type="NCBI Taxonomy" id="445327"/>
    <lineage>
        <taxon>Bacteria</taxon>
        <taxon>Pseudomonadati</taxon>
        <taxon>Planctomycetota</taxon>
        <taxon>Planctomycetia</taxon>
        <taxon>Pirellulales</taxon>
        <taxon>Pirellulaceae</taxon>
        <taxon>Neorhodopirellula</taxon>
    </lineage>
</organism>
<accession>A0ABY1PVS8</accession>
<evidence type="ECO:0000256" key="2">
    <source>
        <dbReference type="SAM" id="Phobius"/>
    </source>
</evidence>
<proteinExistence type="predicted"/>